<organism evidence="2 3">
    <name type="scientific">Streptomyces alboflavus</name>
    <dbReference type="NCBI Taxonomy" id="67267"/>
    <lineage>
        <taxon>Bacteria</taxon>
        <taxon>Bacillati</taxon>
        <taxon>Actinomycetota</taxon>
        <taxon>Actinomycetes</taxon>
        <taxon>Kitasatosporales</taxon>
        <taxon>Streptomycetaceae</taxon>
        <taxon>Streptomyces</taxon>
    </lineage>
</organism>
<dbReference type="Proteomes" id="UP000195880">
    <property type="component" value="Plasmid pMDJK44.1"/>
</dbReference>
<feature type="transmembrane region" description="Helical" evidence="1">
    <location>
        <begin position="273"/>
        <end position="297"/>
    </location>
</feature>
<dbReference type="OrthoDB" id="5243064at2"/>
<geneLocation type="plasmid" evidence="3">
    <name>pmdjk44.1</name>
</geneLocation>
<proteinExistence type="predicted"/>
<evidence type="ECO:0000256" key="1">
    <source>
        <dbReference type="SAM" id="Phobius"/>
    </source>
</evidence>
<dbReference type="EMBL" id="CP023976">
    <property type="protein sequence ID" value="ATM24684.1"/>
    <property type="molecule type" value="Genomic_DNA"/>
</dbReference>
<feature type="transmembrane region" description="Helical" evidence="1">
    <location>
        <begin position="123"/>
        <end position="141"/>
    </location>
</feature>
<accession>A0A291W3W1</accession>
<dbReference type="KEGG" id="salf:SMD44_p10185"/>
<keyword evidence="1" id="KW-1133">Transmembrane helix</keyword>
<evidence type="ECO:0000313" key="2">
    <source>
        <dbReference type="EMBL" id="ATM24684.1"/>
    </source>
</evidence>
<protein>
    <submittedName>
        <fullName evidence="2">Integral membrane protein</fullName>
    </submittedName>
</protein>
<gene>
    <name evidence="2" type="ORF">SMD44_p10185</name>
</gene>
<dbReference type="PANTHER" id="PTHR35007">
    <property type="entry name" value="INTEGRAL MEMBRANE PROTEIN-RELATED"/>
    <property type="match status" value="1"/>
</dbReference>
<keyword evidence="3" id="KW-1185">Reference proteome</keyword>
<name>A0A291W3W1_9ACTN</name>
<sequence>MNPLALALLIGAAMGGGVFLLVRELFPAGPALGPALERLHQTATAPVSPEGEDKAPVLTRAGDTVAARIRHWPGITIPVKNLNLVGESVGELFGAKLLHFAVGLLLPSLFTLIVAMAGIQLPVVLSGLVGLLTGAAMWFLPDAQLAKRAARARAEATQAIMAYAELAAMERVSSAGAQDTLERPAEVGDGWVFQRIQAALLRARLDRAPAWEALRQISEELDVPAAADIADIVSSAGTDGAAIYATLRSRAESLADEQAASEQARANAGSESLVVPVTLLSMVLLVFFGFPAVARIFSV</sequence>
<keyword evidence="1" id="KW-0812">Transmembrane</keyword>
<feature type="transmembrane region" description="Helical" evidence="1">
    <location>
        <begin position="6"/>
        <end position="22"/>
    </location>
</feature>
<dbReference type="PANTHER" id="PTHR35007:SF1">
    <property type="entry name" value="PILUS ASSEMBLY PROTEIN"/>
    <property type="match status" value="1"/>
</dbReference>
<keyword evidence="1" id="KW-0472">Membrane</keyword>
<keyword evidence="2" id="KW-0614">Plasmid</keyword>
<dbReference type="AlphaFoldDB" id="A0A291W3W1"/>
<evidence type="ECO:0000313" key="3">
    <source>
        <dbReference type="Proteomes" id="UP000195880"/>
    </source>
</evidence>
<reference evidence="2 3" key="1">
    <citation type="submission" date="2017-10" db="EMBL/GenBank/DDBJ databases">
        <title>Streptomyces alboflavus Genome sequencing and assembly.</title>
        <authorList>
            <person name="Wang Y."/>
            <person name="Du B."/>
            <person name="Ding Y."/>
            <person name="Liu H."/>
            <person name="Hou Q."/>
            <person name="Liu K."/>
            <person name="Wang C."/>
            <person name="Yao L."/>
        </authorList>
    </citation>
    <scope>NUCLEOTIDE SEQUENCE [LARGE SCALE GENOMIC DNA]</scope>
    <source>
        <strain evidence="2 3">MDJK44</strain>
        <plasmid evidence="3">Plasmid pmdjk44.1</plasmid>
    </source>
</reference>
<dbReference type="RefSeq" id="WP_100112501.1">
    <property type="nucleotide sequence ID" value="NZ_CP023976.1"/>
</dbReference>
<feature type="transmembrane region" description="Helical" evidence="1">
    <location>
        <begin position="97"/>
        <end position="117"/>
    </location>
</feature>